<dbReference type="AlphaFoldDB" id="A0AAV4BBM3"/>
<keyword evidence="2" id="KW-1185">Reference proteome</keyword>
<organism evidence="1 2">
    <name type="scientific">Plakobranchus ocellatus</name>
    <dbReference type="NCBI Taxonomy" id="259542"/>
    <lineage>
        <taxon>Eukaryota</taxon>
        <taxon>Metazoa</taxon>
        <taxon>Spiralia</taxon>
        <taxon>Lophotrochozoa</taxon>
        <taxon>Mollusca</taxon>
        <taxon>Gastropoda</taxon>
        <taxon>Heterobranchia</taxon>
        <taxon>Euthyneura</taxon>
        <taxon>Panpulmonata</taxon>
        <taxon>Sacoglossa</taxon>
        <taxon>Placobranchoidea</taxon>
        <taxon>Plakobranchidae</taxon>
        <taxon>Plakobranchus</taxon>
    </lineage>
</organism>
<evidence type="ECO:0000313" key="2">
    <source>
        <dbReference type="Proteomes" id="UP000735302"/>
    </source>
</evidence>
<name>A0AAV4BBM3_9GAST</name>
<accession>A0AAV4BBM3</accession>
<comment type="caution">
    <text evidence="1">The sequence shown here is derived from an EMBL/GenBank/DDBJ whole genome shotgun (WGS) entry which is preliminary data.</text>
</comment>
<gene>
    <name evidence="1" type="ORF">PoB_004273600</name>
</gene>
<proteinExistence type="predicted"/>
<evidence type="ECO:0000313" key="1">
    <source>
        <dbReference type="EMBL" id="GFO16231.1"/>
    </source>
</evidence>
<reference evidence="1 2" key="1">
    <citation type="journal article" date="2021" name="Elife">
        <title>Chloroplast acquisition without the gene transfer in kleptoplastic sea slugs, Plakobranchus ocellatus.</title>
        <authorList>
            <person name="Maeda T."/>
            <person name="Takahashi S."/>
            <person name="Yoshida T."/>
            <person name="Shimamura S."/>
            <person name="Takaki Y."/>
            <person name="Nagai Y."/>
            <person name="Toyoda A."/>
            <person name="Suzuki Y."/>
            <person name="Arimoto A."/>
            <person name="Ishii H."/>
            <person name="Satoh N."/>
            <person name="Nishiyama T."/>
            <person name="Hasebe M."/>
            <person name="Maruyama T."/>
            <person name="Minagawa J."/>
            <person name="Obokata J."/>
            <person name="Shigenobu S."/>
        </authorList>
    </citation>
    <scope>NUCLEOTIDE SEQUENCE [LARGE SCALE GENOMIC DNA]</scope>
</reference>
<protein>
    <submittedName>
        <fullName evidence="1">Integrase core domain protein</fullName>
    </submittedName>
</protein>
<dbReference type="Proteomes" id="UP000735302">
    <property type="component" value="Unassembled WGS sequence"/>
</dbReference>
<dbReference type="EMBL" id="BLXT01004654">
    <property type="protein sequence ID" value="GFO16231.1"/>
    <property type="molecule type" value="Genomic_DNA"/>
</dbReference>
<sequence>MTSDHTLIDELRLVLISIAYYGERESLLTPSLRVQPCENCTPPTVKQKEPYTWYEEGIKYHNRGRLGDQLSQFLFKHQNTPHSTSGISPAEILIGCQINSRWQLLHPFVTQSVQNQQPRQKLYYDKWATERLTGPNQKGSYMELCQRSKVATLNSDRITWSRV</sequence>